<dbReference type="GO" id="GO:0022900">
    <property type="term" value="P:electron transport chain"/>
    <property type="evidence" value="ECO:0007669"/>
    <property type="project" value="InterPro"/>
</dbReference>
<protein>
    <recommendedName>
        <fullName evidence="4">Cytochrome C</fullName>
    </recommendedName>
</protein>
<accession>A0A517SU29</accession>
<dbReference type="AlphaFoldDB" id="A0A517SU29"/>
<dbReference type="GO" id="GO:0005506">
    <property type="term" value="F:iron ion binding"/>
    <property type="evidence" value="ECO:0007669"/>
    <property type="project" value="InterPro"/>
</dbReference>
<gene>
    <name evidence="2" type="ORF">SV7mr_21450</name>
</gene>
<keyword evidence="1" id="KW-0732">Signal</keyword>
<evidence type="ECO:0000256" key="1">
    <source>
        <dbReference type="SAM" id="SignalP"/>
    </source>
</evidence>
<dbReference type="Proteomes" id="UP000315003">
    <property type="component" value="Chromosome"/>
</dbReference>
<dbReference type="GO" id="GO:0009055">
    <property type="term" value="F:electron transfer activity"/>
    <property type="evidence" value="ECO:0007669"/>
    <property type="project" value="InterPro"/>
</dbReference>
<sequence precursor="true">MRAQTLSKNRVAVAACFLVATACWLVVAADEKRAAKPAFNQSTTKAIFFDSVSSAIRGQRPTIDTLRQQTAAAAAPAATGGGATGGAPKVDGTWDNMITAGSIEDEVKKRKLHYDSVVTLPGPFKSGGYQDARLDLMVMASLFAVISEYKGEVRFKKDAAAARDLLARTAFRCNSGTSQVFNEANARKEDLQSLMSGSGLGERRTEEGNDWSAILDRSPLMEYMEELKDQLKTASNSEAAVKAEPNEVRRPAELLAIIGYILHQEGMDDADDEDYKAYCVQMTNGALTVRRGLDANDYKTVGDGVGVITTSCDDCHGEYR</sequence>
<dbReference type="InterPro" id="IPR010980">
    <property type="entry name" value="Cyt_c/b562"/>
</dbReference>
<feature type="signal peptide" evidence="1">
    <location>
        <begin position="1"/>
        <end position="28"/>
    </location>
</feature>
<reference evidence="2 3" key="1">
    <citation type="submission" date="2019-02" db="EMBL/GenBank/DDBJ databases">
        <title>Deep-cultivation of Planctomycetes and their phenomic and genomic characterization uncovers novel biology.</title>
        <authorList>
            <person name="Wiegand S."/>
            <person name="Jogler M."/>
            <person name="Boedeker C."/>
            <person name="Pinto D."/>
            <person name="Vollmers J."/>
            <person name="Rivas-Marin E."/>
            <person name="Kohn T."/>
            <person name="Peeters S.H."/>
            <person name="Heuer A."/>
            <person name="Rast P."/>
            <person name="Oberbeckmann S."/>
            <person name="Bunk B."/>
            <person name="Jeske O."/>
            <person name="Meyerdierks A."/>
            <person name="Storesund J.E."/>
            <person name="Kallscheuer N."/>
            <person name="Luecker S."/>
            <person name="Lage O.M."/>
            <person name="Pohl T."/>
            <person name="Merkel B.J."/>
            <person name="Hornburger P."/>
            <person name="Mueller R.-W."/>
            <person name="Bruemmer F."/>
            <person name="Labrenz M."/>
            <person name="Spormann A.M."/>
            <person name="Op den Camp H."/>
            <person name="Overmann J."/>
            <person name="Amann R."/>
            <person name="Jetten M.S.M."/>
            <person name="Mascher T."/>
            <person name="Medema M.H."/>
            <person name="Devos D.P."/>
            <person name="Kaster A.-K."/>
            <person name="Ovreas L."/>
            <person name="Rohde M."/>
            <person name="Galperin M.Y."/>
            <person name="Jogler C."/>
        </authorList>
    </citation>
    <scope>NUCLEOTIDE SEQUENCE [LARGE SCALE GENOMIC DNA]</scope>
    <source>
        <strain evidence="2 3">SV_7m_r</strain>
    </source>
</reference>
<dbReference type="EMBL" id="CP036272">
    <property type="protein sequence ID" value="QDT59636.1"/>
    <property type="molecule type" value="Genomic_DNA"/>
</dbReference>
<dbReference type="PROSITE" id="PS51257">
    <property type="entry name" value="PROKAR_LIPOPROTEIN"/>
    <property type="match status" value="1"/>
</dbReference>
<evidence type="ECO:0008006" key="4">
    <source>
        <dbReference type="Google" id="ProtNLM"/>
    </source>
</evidence>
<dbReference type="GO" id="GO:0020037">
    <property type="term" value="F:heme binding"/>
    <property type="evidence" value="ECO:0007669"/>
    <property type="project" value="InterPro"/>
</dbReference>
<evidence type="ECO:0000313" key="2">
    <source>
        <dbReference type="EMBL" id="QDT59636.1"/>
    </source>
</evidence>
<proteinExistence type="predicted"/>
<evidence type="ECO:0000313" key="3">
    <source>
        <dbReference type="Proteomes" id="UP000315003"/>
    </source>
</evidence>
<name>A0A517SU29_9BACT</name>
<dbReference type="SUPFAM" id="SSF47175">
    <property type="entry name" value="Cytochromes"/>
    <property type="match status" value="1"/>
</dbReference>
<feature type="chain" id="PRO_5021810536" description="Cytochrome C" evidence="1">
    <location>
        <begin position="29"/>
        <end position="320"/>
    </location>
</feature>
<organism evidence="2 3">
    <name type="scientific">Stieleria bergensis</name>
    <dbReference type="NCBI Taxonomy" id="2528025"/>
    <lineage>
        <taxon>Bacteria</taxon>
        <taxon>Pseudomonadati</taxon>
        <taxon>Planctomycetota</taxon>
        <taxon>Planctomycetia</taxon>
        <taxon>Pirellulales</taxon>
        <taxon>Pirellulaceae</taxon>
        <taxon>Stieleria</taxon>
    </lineage>
</organism>
<dbReference type="RefSeq" id="WP_419188354.1">
    <property type="nucleotide sequence ID" value="NZ_CP036272.1"/>
</dbReference>
<keyword evidence="3" id="KW-1185">Reference proteome</keyword>